<dbReference type="Gene3D" id="1.10.10.10">
    <property type="entry name" value="Winged helix-like DNA-binding domain superfamily/Winged helix DNA-binding domain"/>
    <property type="match status" value="1"/>
</dbReference>
<dbReference type="PANTHER" id="PTHR10615">
    <property type="entry name" value="HISTONE ACETYLTRANSFERASE"/>
    <property type="match status" value="1"/>
</dbReference>
<dbReference type="Gene3D" id="3.40.630.30">
    <property type="match status" value="1"/>
</dbReference>
<protein>
    <recommendedName>
        <fullName evidence="3">histone acetyltransferase</fullName>
        <ecNumber evidence="3">2.3.1.48</ecNumber>
    </recommendedName>
</protein>
<feature type="region of interest" description="Disordered" evidence="14">
    <location>
        <begin position="1"/>
        <end position="39"/>
    </location>
</feature>
<comment type="function">
    <text evidence="13">Catalytic component of the NuA4 histone acetyltransferase (HAT) complex which is involved in epigenetic transcriptional activation of selected genes principally by acetylation of nucleosomal histones H4, H3, H2B, H2A and H2A variant H2A.Z. Acetylates histone H4 to form H4K5ac, H4K8ac, H4K12ac and H4K16ac, histone H3 to form H3K14ac, and histone H2A to form H2AK4ac and H2AK7ac. The NuA4 complex is involved in the DNA damage response and is required for chromosome segregation. The NuA4 complex plays a direct role in repair of DNA double-strand breaks (DSBs) through homologous recombination. Recruitment to promoters depends on H3K4me. Also acetylates non-histone proteins. In addition to protein acetyltransferase, can use different acyl-CoA substrates, such as 2-hydroxyisobutanoyl-CoA (2-hydroxyisobutyryl-CoA) or (2E)-butenoyl-CoA (crotonyl-CoA), and is able to mediate protein 2-hydroxyisobutyrylation and crotonylation, respectively.</text>
</comment>
<keyword evidence="8" id="KW-0007">Acetylation</keyword>
<keyword evidence="6" id="KW-0863">Zinc-finger</keyword>
<evidence type="ECO:0000256" key="10">
    <source>
        <dbReference type="ARBA" id="ARBA00023163"/>
    </source>
</evidence>
<reference evidence="16 17" key="1">
    <citation type="submission" date="2024-04" db="EMBL/GenBank/DDBJ databases">
        <title>Phyllosticta paracitricarpa is synonymous to the EU quarantine fungus P. citricarpa based on phylogenomic analyses.</title>
        <authorList>
            <consortium name="Lawrence Berkeley National Laboratory"/>
            <person name="Van Ingen-Buijs V.A."/>
            <person name="Van Westerhoven A.C."/>
            <person name="Haridas S."/>
            <person name="Skiadas P."/>
            <person name="Martin F."/>
            <person name="Groenewald J.Z."/>
            <person name="Crous P.W."/>
            <person name="Seidl M.F."/>
        </authorList>
    </citation>
    <scope>NUCLEOTIDE SEQUENCE [LARGE SCALE GENOMIC DNA]</scope>
    <source>
        <strain evidence="16 17">CBS 123374</strain>
    </source>
</reference>
<evidence type="ECO:0000256" key="1">
    <source>
        <dbReference type="ARBA" id="ARBA00004123"/>
    </source>
</evidence>
<evidence type="ECO:0000259" key="15">
    <source>
        <dbReference type="PROSITE" id="PS51726"/>
    </source>
</evidence>
<evidence type="ECO:0000256" key="3">
    <source>
        <dbReference type="ARBA" id="ARBA00013184"/>
    </source>
</evidence>
<evidence type="ECO:0000256" key="11">
    <source>
        <dbReference type="ARBA" id="ARBA00023242"/>
    </source>
</evidence>
<evidence type="ECO:0000313" key="17">
    <source>
        <dbReference type="Proteomes" id="UP001492380"/>
    </source>
</evidence>
<organism evidence="16 17">
    <name type="scientific">Phyllosticta capitalensis</name>
    <dbReference type="NCBI Taxonomy" id="121624"/>
    <lineage>
        <taxon>Eukaryota</taxon>
        <taxon>Fungi</taxon>
        <taxon>Dikarya</taxon>
        <taxon>Ascomycota</taxon>
        <taxon>Pezizomycotina</taxon>
        <taxon>Dothideomycetes</taxon>
        <taxon>Dothideomycetes incertae sedis</taxon>
        <taxon>Botryosphaeriales</taxon>
        <taxon>Phyllostictaceae</taxon>
        <taxon>Phyllosticta</taxon>
    </lineage>
</organism>
<proteinExistence type="inferred from homology"/>
<feature type="compositionally biased region" description="Low complexity" evidence="14">
    <location>
        <begin position="23"/>
        <end position="32"/>
    </location>
</feature>
<evidence type="ECO:0000256" key="6">
    <source>
        <dbReference type="ARBA" id="ARBA00022771"/>
    </source>
</evidence>
<comment type="subcellular location">
    <subcellularLocation>
        <location evidence="1">Nucleus</location>
    </subcellularLocation>
</comment>
<dbReference type="SUPFAM" id="SSF55729">
    <property type="entry name" value="Acyl-CoA N-acyltransferases (Nat)"/>
    <property type="match status" value="1"/>
</dbReference>
<keyword evidence="17" id="KW-1185">Reference proteome</keyword>
<feature type="domain" description="MYST-type HAT" evidence="15">
    <location>
        <begin position="39"/>
        <end position="328"/>
    </location>
</feature>
<dbReference type="InterPro" id="IPR040706">
    <property type="entry name" value="Zf-MYST"/>
</dbReference>
<evidence type="ECO:0000256" key="13">
    <source>
        <dbReference type="ARBA" id="ARBA00045805"/>
    </source>
</evidence>
<dbReference type="EMBL" id="JBBWRZ010000010">
    <property type="protein sequence ID" value="KAK8227446.1"/>
    <property type="molecule type" value="Genomic_DNA"/>
</dbReference>
<keyword evidence="7" id="KW-0862">Zinc</keyword>
<keyword evidence="11" id="KW-0539">Nucleus</keyword>
<evidence type="ECO:0000256" key="14">
    <source>
        <dbReference type="SAM" id="MobiDB-lite"/>
    </source>
</evidence>
<evidence type="ECO:0000256" key="5">
    <source>
        <dbReference type="ARBA" id="ARBA00022723"/>
    </source>
</evidence>
<sequence length="357" mass="39476">MGPEAMQAPPSTGLAPSSSHNGAAAPATPATPSSQRPANMEPNVINVVLGDLLIKPWYPSFYPEELVGRKIERLYVCQWCFKYSKELIPFLGHTKVCPLKEASPPGAKIYAKDSYSIHEVDGEQHKVRYGFYPTSQHARQLTSCAQLYSQNLSLFGKLFLDTKSVFYDVTTFLYYLLTSTNPTTGARQVIGFFSKEKMSWDNNNLACILVFPPWQRQGLGQMLMGISYELSRREGRIGGPEKPLSELGRRGYTAYWSATIARVVLATPGKNTALTLRDLSDSTYILIEDIVATLKSMAVLEHRPASKKGGGAVEDAVLNKAKLRRWALEHGISLIPPVDSGAFVKEGERAEQVQSLE</sequence>
<dbReference type="InterPro" id="IPR016181">
    <property type="entry name" value="Acyl_CoA_acyltransferase"/>
</dbReference>
<dbReference type="Pfam" id="PF01853">
    <property type="entry name" value="MOZ_SAS"/>
    <property type="match status" value="1"/>
</dbReference>
<dbReference type="Gene3D" id="3.30.60.60">
    <property type="entry name" value="N-acetyl transferase-like"/>
    <property type="match status" value="1"/>
</dbReference>
<dbReference type="PANTHER" id="PTHR10615:SF219">
    <property type="entry name" value="HISTONE ACETYLTRANSFERASE KAT5"/>
    <property type="match status" value="1"/>
</dbReference>
<dbReference type="Pfam" id="PF17772">
    <property type="entry name" value="zf-MYST"/>
    <property type="match status" value="1"/>
</dbReference>
<keyword evidence="5" id="KW-0479">Metal-binding</keyword>
<name>A0ABR1YES4_9PEZI</name>
<dbReference type="Proteomes" id="UP001492380">
    <property type="component" value="Unassembled WGS sequence"/>
</dbReference>
<evidence type="ECO:0000256" key="8">
    <source>
        <dbReference type="ARBA" id="ARBA00022990"/>
    </source>
</evidence>
<dbReference type="InterPro" id="IPR036388">
    <property type="entry name" value="WH-like_DNA-bd_sf"/>
</dbReference>
<dbReference type="EC" id="2.3.1.48" evidence="3"/>
<evidence type="ECO:0000256" key="4">
    <source>
        <dbReference type="ARBA" id="ARBA00022679"/>
    </source>
</evidence>
<keyword evidence="9" id="KW-0805">Transcription regulation</keyword>
<dbReference type="InterPro" id="IPR050603">
    <property type="entry name" value="MYST_HAT"/>
</dbReference>
<keyword evidence="4" id="KW-0808">Transferase</keyword>
<evidence type="ECO:0000256" key="2">
    <source>
        <dbReference type="ARBA" id="ARBA00010107"/>
    </source>
</evidence>
<evidence type="ECO:0000256" key="7">
    <source>
        <dbReference type="ARBA" id="ARBA00022833"/>
    </source>
</evidence>
<comment type="caution">
    <text evidence="16">The sequence shown here is derived from an EMBL/GenBank/DDBJ whole genome shotgun (WGS) entry which is preliminary data.</text>
</comment>
<evidence type="ECO:0000313" key="16">
    <source>
        <dbReference type="EMBL" id="KAK8227446.1"/>
    </source>
</evidence>
<evidence type="ECO:0000256" key="12">
    <source>
        <dbReference type="ARBA" id="ARBA00023315"/>
    </source>
</evidence>
<dbReference type="InterPro" id="IPR002717">
    <property type="entry name" value="HAT_MYST-type"/>
</dbReference>
<keyword evidence="10" id="KW-0804">Transcription</keyword>
<comment type="similarity">
    <text evidence="2">Belongs to the MYST (SAS/MOZ) family.</text>
</comment>
<dbReference type="PROSITE" id="PS51726">
    <property type="entry name" value="MYST_HAT"/>
    <property type="match status" value="1"/>
</dbReference>
<evidence type="ECO:0000256" key="9">
    <source>
        <dbReference type="ARBA" id="ARBA00023015"/>
    </source>
</evidence>
<keyword evidence="12" id="KW-0012">Acyltransferase</keyword>
<gene>
    <name evidence="16" type="ORF">HDK90DRAFT_469231</name>
</gene>
<accession>A0ABR1YES4</accession>